<dbReference type="InterPro" id="IPR042566">
    <property type="entry name" value="L1_C"/>
</dbReference>
<accession>A0AAD1TCT4</accession>
<sequence length="125" mass="14368">MTHNDHKVFQDLAQSTLIVRRVLRPVTAALSECNIRFRWSFPFALFVNRQGNTHIIMTPADVLAFQQALGLPTDPVEDWTGLPSEKDKQLLQRAKWQRTPRKRRKRAPSGNELTTTPKGTIHRTP</sequence>
<organism evidence="2 3">
    <name type="scientific">Pelobates cultripes</name>
    <name type="common">Western spadefoot toad</name>
    <dbReference type="NCBI Taxonomy" id="61616"/>
    <lineage>
        <taxon>Eukaryota</taxon>
        <taxon>Metazoa</taxon>
        <taxon>Chordata</taxon>
        <taxon>Craniata</taxon>
        <taxon>Vertebrata</taxon>
        <taxon>Euteleostomi</taxon>
        <taxon>Amphibia</taxon>
        <taxon>Batrachia</taxon>
        <taxon>Anura</taxon>
        <taxon>Pelobatoidea</taxon>
        <taxon>Pelobatidae</taxon>
        <taxon>Pelobates</taxon>
    </lineage>
</organism>
<gene>
    <name evidence="2" type="ORF">PECUL_23A006896</name>
</gene>
<dbReference type="EMBL" id="OW240922">
    <property type="protein sequence ID" value="CAH2322241.1"/>
    <property type="molecule type" value="Genomic_DNA"/>
</dbReference>
<evidence type="ECO:0000256" key="1">
    <source>
        <dbReference type="SAM" id="MobiDB-lite"/>
    </source>
</evidence>
<reference evidence="2" key="1">
    <citation type="submission" date="2022-03" db="EMBL/GenBank/DDBJ databases">
        <authorList>
            <person name="Alioto T."/>
            <person name="Alioto T."/>
            <person name="Gomez Garrido J."/>
        </authorList>
    </citation>
    <scope>NUCLEOTIDE SEQUENCE</scope>
</reference>
<evidence type="ECO:0000313" key="2">
    <source>
        <dbReference type="EMBL" id="CAH2322241.1"/>
    </source>
</evidence>
<dbReference type="Proteomes" id="UP001295444">
    <property type="component" value="Chromosome 11"/>
</dbReference>
<protein>
    <submittedName>
        <fullName evidence="2">Uncharacterized protein</fullName>
    </submittedName>
</protein>
<dbReference type="Gene3D" id="3.30.250.20">
    <property type="entry name" value="L1 transposable element, C-terminal domain"/>
    <property type="match status" value="1"/>
</dbReference>
<proteinExistence type="predicted"/>
<evidence type="ECO:0000313" key="3">
    <source>
        <dbReference type="Proteomes" id="UP001295444"/>
    </source>
</evidence>
<feature type="compositionally biased region" description="Basic residues" evidence="1">
    <location>
        <begin position="95"/>
        <end position="107"/>
    </location>
</feature>
<name>A0AAD1TCT4_PELCU</name>
<feature type="region of interest" description="Disordered" evidence="1">
    <location>
        <begin position="76"/>
        <end position="125"/>
    </location>
</feature>
<dbReference type="AlphaFoldDB" id="A0AAD1TCT4"/>
<keyword evidence="3" id="KW-1185">Reference proteome</keyword>